<reference evidence="2 3" key="1">
    <citation type="submission" date="2018-11" db="EMBL/GenBank/DDBJ databases">
        <authorList>
            <consortium name="Pathogen Informatics"/>
        </authorList>
    </citation>
    <scope>NUCLEOTIDE SEQUENCE [LARGE SCALE GENOMIC DNA]</scope>
</reference>
<dbReference type="EMBL" id="UYRU01055415">
    <property type="protein sequence ID" value="VDN13036.1"/>
    <property type="molecule type" value="Genomic_DNA"/>
</dbReference>
<accession>A0A3P7P4Q4</accession>
<proteinExistence type="predicted"/>
<dbReference type="AlphaFoldDB" id="A0A3P7P4Q4"/>
<dbReference type="Pfam" id="PF16503">
    <property type="entry name" value="zn-ribbon_14"/>
    <property type="match status" value="1"/>
</dbReference>
<feature type="domain" description="Cytoplasmic tRNA 2-thiolation protein 1 C-terminal" evidence="1">
    <location>
        <begin position="42"/>
        <end position="63"/>
    </location>
</feature>
<keyword evidence="3" id="KW-1185">Reference proteome</keyword>
<protein>
    <recommendedName>
        <fullName evidence="1">Cytoplasmic tRNA 2-thiolation protein 1 C-terminal domain-containing protein</fullName>
    </recommendedName>
</protein>
<dbReference type="InterPro" id="IPR032442">
    <property type="entry name" value="CTU1_C"/>
</dbReference>
<organism evidence="2 3">
    <name type="scientific">Dibothriocephalus latus</name>
    <name type="common">Fish tapeworm</name>
    <name type="synonym">Diphyllobothrium latum</name>
    <dbReference type="NCBI Taxonomy" id="60516"/>
    <lineage>
        <taxon>Eukaryota</taxon>
        <taxon>Metazoa</taxon>
        <taxon>Spiralia</taxon>
        <taxon>Lophotrochozoa</taxon>
        <taxon>Platyhelminthes</taxon>
        <taxon>Cestoda</taxon>
        <taxon>Eucestoda</taxon>
        <taxon>Diphyllobothriidea</taxon>
        <taxon>Diphyllobothriidae</taxon>
        <taxon>Dibothriocephalus</taxon>
    </lineage>
</organism>
<sequence length="105" mass="11693">MYAHARKLDYFSTECKYAPNAYRHNKLWRADGYPSRNQNANSSQKYCQACVLLKSLNDGLPTTSVGVEGQRTRMVASEIPATDSGPTDMGDNSVCNPDCECLRTH</sequence>
<evidence type="ECO:0000259" key="1">
    <source>
        <dbReference type="Pfam" id="PF16503"/>
    </source>
</evidence>
<name>A0A3P7P4Q4_DIBLA</name>
<gene>
    <name evidence="2" type="ORF">DILT_LOCUS8867</name>
</gene>
<dbReference type="OrthoDB" id="198857at2759"/>
<evidence type="ECO:0000313" key="2">
    <source>
        <dbReference type="EMBL" id="VDN13036.1"/>
    </source>
</evidence>
<dbReference type="Proteomes" id="UP000281553">
    <property type="component" value="Unassembled WGS sequence"/>
</dbReference>
<evidence type="ECO:0000313" key="3">
    <source>
        <dbReference type="Proteomes" id="UP000281553"/>
    </source>
</evidence>